<feature type="compositionally biased region" description="Low complexity" evidence="1">
    <location>
        <begin position="64"/>
        <end position="74"/>
    </location>
</feature>
<feature type="compositionally biased region" description="Acidic residues" evidence="1">
    <location>
        <begin position="75"/>
        <end position="84"/>
    </location>
</feature>
<dbReference type="EMBL" id="JAVRRL010000019">
    <property type="protein sequence ID" value="KAK5114125.1"/>
    <property type="molecule type" value="Genomic_DNA"/>
</dbReference>
<evidence type="ECO:0000313" key="3">
    <source>
        <dbReference type="Proteomes" id="UP001310890"/>
    </source>
</evidence>
<protein>
    <submittedName>
        <fullName evidence="2">Uncharacterized protein</fullName>
    </submittedName>
</protein>
<comment type="caution">
    <text evidence="2">The sequence shown here is derived from an EMBL/GenBank/DDBJ whole genome shotgun (WGS) entry which is preliminary data.</text>
</comment>
<reference evidence="2" key="1">
    <citation type="submission" date="2023-08" db="EMBL/GenBank/DDBJ databases">
        <title>Black Yeasts Isolated from many extreme environments.</title>
        <authorList>
            <person name="Coleine C."/>
            <person name="Stajich J.E."/>
            <person name="Selbmann L."/>
        </authorList>
    </citation>
    <scope>NUCLEOTIDE SEQUENCE</scope>
    <source>
        <strain evidence="2">CCFEE 5401</strain>
    </source>
</reference>
<feature type="compositionally biased region" description="Acidic residues" evidence="1">
    <location>
        <begin position="98"/>
        <end position="111"/>
    </location>
</feature>
<sequence length="132" mass="13993">MNPKANTTNPMTAYEEAVALCKASDVELEVDDELEEVVLSDELEESLELWGVALEVLGEVEPASDVAVEPAPDADATEDGEVETASDVVVEPAPPDAEATEDGESLLTDDDCPLDGVKFVTVPSGAWYMPLL</sequence>
<dbReference type="Proteomes" id="UP001310890">
    <property type="component" value="Unassembled WGS sequence"/>
</dbReference>
<gene>
    <name evidence="2" type="ORF">LTR62_002695</name>
</gene>
<dbReference type="AlphaFoldDB" id="A0AAN7TLI4"/>
<accession>A0AAN7TLI4</accession>
<feature type="region of interest" description="Disordered" evidence="1">
    <location>
        <begin position="64"/>
        <end position="111"/>
    </location>
</feature>
<evidence type="ECO:0000313" key="2">
    <source>
        <dbReference type="EMBL" id="KAK5114125.1"/>
    </source>
</evidence>
<evidence type="ECO:0000256" key="1">
    <source>
        <dbReference type="SAM" id="MobiDB-lite"/>
    </source>
</evidence>
<organism evidence="2 3">
    <name type="scientific">Meristemomyces frigidus</name>
    <dbReference type="NCBI Taxonomy" id="1508187"/>
    <lineage>
        <taxon>Eukaryota</taxon>
        <taxon>Fungi</taxon>
        <taxon>Dikarya</taxon>
        <taxon>Ascomycota</taxon>
        <taxon>Pezizomycotina</taxon>
        <taxon>Dothideomycetes</taxon>
        <taxon>Dothideomycetidae</taxon>
        <taxon>Mycosphaerellales</taxon>
        <taxon>Teratosphaeriaceae</taxon>
        <taxon>Meristemomyces</taxon>
    </lineage>
</organism>
<name>A0AAN7TLI4_9PEZI</name>
<proteinExistence type="predicted"/>